<dbReference type="Proteomes" id="UP001203207">
    <property type="component" value="Unassembled WGS sequence"/>
</dbReference>
<evidence type="ECO:0000313" key="3">
    <source>
        <dbReference type="Proteomes" id="UP001203207"/>
    </source>
</evidence>
<reference evidence="2" key="2">
    <citation type="submission" date="2022-02" db="EMBL/GenBank/DDBJ databases">
        <authorList>
            <person name="Elcheninov A.G."/>
            <person name="Sorokin D.Y."/>
            <person name="Kublanov I.V."/>
        </authorList>
    </citation>
    <scope>NUCLEOTIDE SEQUENCE</scope>
    <source>
        <strain evidence="2">AArc-St2</strain>
    </source>
</reference>
<dbReference type="EMBL" id="JAKRVX010000001">
    <property type="protein sequence ID" value="MCL9816019.1"/>
    <property type="molecule type" value="Genomic_DNA"/>
</dbReference>
<evidence type="ECO:0000313" key="2">
    <source>
        <dbReference type="EMBL" id="MCL9816019.1"/>
    </source>
</evidence>
<dbReference type="Pfam" id="PF25254">
    <property type="entry name" value="DUF7856"/>
    <property type="match status" value="1"/>
</dbReference>
<evidence type="ECO:0000256" key="1">
    <source>
        <dbReference type="SAM" id="MobiDB-lite"/>
    </source>
</evidence>
<reference evidence="2" key="1">
    <citation type="journal article" date="2022" name="Syst. Appl. Microbiol.">
        <title>Natronocalculus amylovorans gen. nov., sp. nov., and Natranaeroarchaeum aerophilus sp. nov., dominant culturable amylolytic natronoarchaea from hypersaline soda lakes in southwestern Siberia.</title>
        <authorList>
            <person name="Sorokin D.Y."/>
            <person name="Elcheninov A.G."/>
            <person name="Khizhniak T.V."/>
            <person name="Koenen M."/>
            <person name="Bale N.J."/>
            <person name="Damste J.S.S."/>
            <person name="Kublanov I.V."/>
        </authorList>
    </citation>
    <scope>NUCLEOTIDE SEQUENCE</scope>
    <source>
        <strain evidence="2">AArc-St2</strain>
    </source>
</reference>
<feature type="region of interest" description="Disordered" evidence="1">
    <location>
        <begin position="75"/>
        <end position="97"/>
    </location>
</feature>
<feature type="region of interest" description="Disordered" evidence="1">
    <location>
        <begin position="171"/>
        <end position="198"/>
    </location>
</feature>
<gene>
    <name evidence="2" type="ORF">AArcSt2_03590</name>
</gene>
<proteinExistence type="predicted"/>
<organism evidence="2 3">
    <name type="scientific">Natronocalculus amylovorans</name>
    <dbReference type="NCBI Taxonomy" id="2917812"/>
    <lineage>
        <taxon>Archaea</taxon>
        <taxon>Methanobacteriati</taxon>
        <taxon>Methanobacteriota</taxon>
        <taxon>Stenosarchaea group</taxon>
        <taxon>Halobacteria</taxon>
        <taxon>Halobacteriales</taxon>
        <taxon>Haloferacaceae</taxon>
        <taxon>Natronocalculus</taxon>
    </lineage>
</organism>
<dbReference type="InterPro" id="IPR057178">
    <property type="entry name" value="DUF7856"/>
</dbReference>
<name>A0AAE3FWL8_9EURY</name>
<accession>A0AAE3FWL8</accession>
<sequence>MIVRYVADPRRQSYSEQQLPTDCIETLWRWLQTGQCQSLSNGESAKPGYKQLGRCCGTSTASVTTLLAAAARTHEEGQKQPLVQQQTMQQPSQSTATERAALRKELAELRKQADRLDARAIILQNSIGALSQTGRRTTADKNELETVLRKRSAVETQRIAAEQQLEQLTAKAHQTREQAHKRLQRYDRKSNRQKQYRQQAVDRWYPAFKKAVAAIDPTVAVGETPTDYAGNKQIAQYAAISLSAIETPVLLEEIPFASIVETAKTLNVPVVVPKKVESYD</sequence>
<protein>
    <submittedName>
        <fullName evidence="2">Uncharacterized protein</fullName>
    </submittedName>
</protein>
<feature type="compositionally biased region" description="Low complexity" evidence="1">
    <location>
        <begin position="79"/>
        <end position="95"/>
    </location>
</feature>
<dbReference type="AlphaFoldDB" id="A0AAE3FWL8"/>
<dbReference type="RefSeq" id="WP_250582950.1">
    <property type="nucleotide sequence ID" value="NZ_JAKRVX010000001.1"/>
</dbReference>
<comment type="caution">
    <text evidence="2">The sequence shown here is derived from an EMBL/GenBank/DDBJ whole genome shotgun (WGS) entry which is preliminary data.</text>
</comment>
<feature type="compositionally biased region" description="Basic and acidic residues" evidence="1">
    <location>
        <begin position="174"/>
        <end position="190"/>
    </location>
</feature>
<keyword evidence="3" id="KW-1185">Reference proteome</keyword>